<gene>
    <name evidence="3" type="ORF">BI198_08095</name>
</gene>
<feature type="transmembrane region" description="Helical" evidence="1">
    <location>
        <begin position="81"/>
        <end position="105"/>
    </location>
</feature>
<keyword evidence="1" id="KW-0812">Transmembrane</keyword>
<dbReference type="RefSeq" id="WP_070049093.1">
    <property type="nucleotide sequence ID" value="NZ_CBCSDO010000005.1"/>
</dbReference>
<evidence type="ECO:0000313" key="4">
    <source>
        <dbReference type="Proteomes" id="UP000242258"/>
    </source>
</evidence>
<feature type="transmembrane region" description="Helical" evidence="1">
    <location>
        <begin position="44"/>
        <end position="69"/>
    </location>
</feature>
<keyword evidence="1" id="KW-1133">Transmembrane helix</keyword>
<dbReference type="PANTHER" id="PTHR40547">
    <property type="entry name" value="SLL0298 PROTEIN"/>
    <property type="match status" value="1"/>
</dbReference>
<dbReference type="STRING" id="1628148.BI198_08095"/>
<keyword evidence="3" id="KW-0966">Cell projection</keyword>
<name>A0A1E7Q618_9GAMM</name>
<organism evidence="3 4">
    <name type="scientific">Rheinheimera salexigens</name>
    <dbReference type="NCBI Taxonomy" id="1628148"/>
    <lineage>
        <taxon>Bacteria</taxon>
        <taxon>Pseudomonadati</taxon>
        <taxon>Pseudomonadota</taxon>
        <taxon>Gammaproteobacteria</taxon>
        <taxon>Chromatiales</taxon>
        <taxon>Chromatiaceae</taxon>
        <taxon>Rheinheimera</taxon>
    </lineage>
</organism>
<proteinExistence type="predicted"/>
<dbReference type="InterPro" id="IPR018639">
    <property type="entry name" value="DUF2062"/>
</dbReference>
<sequence>MAKNFIKKYLPSPEKIKQQKILKLFGSLLHDGNLWHLNRKSARGAFAVGLFFAWMPIPFQMVASAAVAIPLRVNLPLSVALVWLTNPFTMPFLFYLSYVIGTIVLQTPVEHFAFEASWQWLQHSIATIGKPFMVGCLLMGIFSAIVGYFGIDWLWRLSVRKAQTKRKLKRNPKY</sequence>
<keyword evidence="3" id="KW-0282">Flagellum</keyword>
<reference evidence="4" key="1">
    <citation type="submission" date="2016-09" db="EMBL/GenBank/DDBJ databases">
        <authorList>
            <person name="Wan X."/>
            <person name="Hou S."/>
        </authorList>
    </citation>
    <scope>NUCLEOTIDE SEQUENCE [LARGE SCALE GENOMIC DNA]</scope>
    <source>
        <strain evidence="4">KH87</strain>
    </source>
</reference>
<feature type="transmembrane region" description="Helical" evidence="1">
    <location>
        <begin position="132"/>
        <end position="155"/>
    </location>
</feature>
<dbReference type="AlphaFoldDB" id="A0A1E7Q618"/>
<evidence type="ECO:0000256" key="1">
    <source>
        <dbReference type="SAM" id="Phobius"/>
    </source>
</evidence>
<dbReference type="Proteomes" id="UP000242258">
    <property type="component" value="Unassembled WGS sequence"/>
</dbReference>
<dbReference type="EMBL" id="MKEK01000001">
    <property type="protein sequence ID" value="OEY69523.1"/>
    <property type="molecule type" value="Genomic_DNA"/>
</dbReference>
<dbReference type="OrthoDB" id="9786029at2"/>
<keyword evidence="1" id="KW-0472">Membrane</keyword>
<evidence type="ECO:0000313" key="3">
    <source>
        <dbReference type="EMBL" id="OEY69523.1"/>
    </source>
</evidence>
<dbReference type="Pfam" id="PF09835">
    <property type="entry name" value="DUF2062"/>
    <property type="match status" value="1"/>
</dbReference>
<protein>
    <submittedName>
        <fullName evidence="3">Flagellar biosynthesis protein FlhF</fullName>
    </submittedName>
</protein>
<keyword evidence="4" id="KW-1185">Reference proteome</keyword>
<accession>A0A1E7Q618</accession>
<keyword evidence="3" id="KW-0969">Cilium</keyword>
<evidence type="ECO:0000259" key="2">
    <source>
        <dbReference type="Pfam" id="PF09835"/>
    </source>
</evidence>
<comment type="caution">
    <text evidence="3">The sequence shown here is derived from an EMBL/GenBank/DDBJ whole genome shotgun (WGS) entry which is preliminary data.</text>
</comment>
<feature type="domain" description="DUF2062" evidence="2">
    <location>
        <begin position="23"/>
        <end position="162"/>
    </location>
</feature>
<dbReference type="PANTHER" id="PTHR40547:SF1">
    <property type="entry name" value="SLL0298 PROTEIN"/>
    <property type="match status" value="1"/>
</dbReference>